<evidence type="ECO:0000313" key="1">
    <source>
        <dbReference type="EMBL" id="SQB98062.1"/>
    </source>
</evidence>
<protein>
    <submittedName>
        <fullName evidence="1">Uncharacterized protein</fullName>
    </submittedName>
</protein>
<organism evidence="1 2">
    <name type="scientific">Helicobacter fennelliae</name>
    <dbReference type="NCBI Taxonomy" id="215"/>
    <lineage>
        <taxon>Bacteria</taxon>
        <taxon>Pseudomonadati</taxon>
        <taxon>Campylobacterota</taxon>
        <taxon>Epsilonproteobacteria</taxon>
        <taxon>Campylobacterales</taxon>
        <taxon>Helicobacteraceae</taxon>
        <taxon>Helicobacter</taxon>
    </lineage>
</organism>
<evidence type="ECO:0000313" key="2">
    <source>
        <dbReference type="Proteomes" id="UP000250166"/>
    </source>
</evidence>
<proteinExistence type="predicted"/>
<sequence length="187" mass="22036">MPKEIYCYFADYMFIYNKDLQLESNKQTTATEYGFIKPKKPIETLNKDIRAKLIFCDANQRFFEAKLKQTKIEPITLLTKGSIIIKNSMRNYDGPCFKLGNNTYCDGDIITIFTIKLLIQVIDIGNNQVQYGLYYINNDNKPIYNAPIEFMNNFKMECPTPNLNIYSKDYQELQQKIQQVQDEREKK</sequence>
<dbReference type="EMBL" id="UAWL01000006">
    <property type="protein sequence ID" value="SQB98062.1"/>
    <property type="molecule type" value="Genomic_DNA"/>
</dbReference>
<gene>
    <name evidence="1" type="ORF">NCTC13102_00512</name>
</gene>
<reference evidence="1 2" key="1">
    <citation type="submission" date="2018-06" db="EMBL/GenBank/DDBJ databases">
        <authorList>
            <consortium name="Pathogen Informatics"/>
            <person name="Doyle S."/>
        </authorList>
    </citation>
    <scope>NUCLEOTIDE SEQUENCE [LARGE SCALE GENOMIC DNA]</scope>
    <source>
        <strain evidence="1 2">NCTC13102</strain>
    </source>
</reference>
<dbReference type="Proteomes" id="UP000250166">
    <property type="component" value="Unassembled WGS sequence"/>
</dbReference>
<dbReference type="AlphaFoldDB" id="A0A2X3B2E2"/>
<dbReference type="RefSeq" id="WP_023946495.1">
    <property type="nucleotide sequence ID" value="NZ_JAERIV010000015.1"/>
</dbReference>
<accession>A0A2X3B2E2</accession>
<name>A0A2X3B2E2_9HELI</name>